<gene>
    <name evidence="2" type="ORF">DFL_003351</name>
</gene>
<organism evidence="2 3">
    <name type="scientific">Arthrobotrys flagrans</name>
    <name type="common">Nematode-trapping fungus</name>
    <name type="synonym">Trichothecium flagrans</name>
    <dbReference type="NCBI Taxonomy" id="97331"/>
    <lineage>
        <taxon>Eukaryota</taxon>
        <taxon>Fungi</taxon>
        <taxon>Dikarya</taxon>
        <taxon>Ascomycota</taxon>
        <taxon>Pezizomycotina</taxon>
        <taxon>Orbiliomycetes</taxon>
        <taxon>Orbiliales</taxon>
        <taxon>Orbiliaceae</taxon>
        <taxon>Arthrobotrys</taxon>
    </lineage>
</organism>
<dbReference type="GeneID" id="93585662"/>
<dbReference type="AlphaFoldDB" id="A0A437A1L1"/>
<reference evidence="2 3" key="1">
    <citation type="submission" date="2019-01" db="EMBL/GenBank/DDBJ databases">
        <title>Intercellular communication is required for trap formation in the nematode-trapping fungus Duddingtonia flagrans.</title>
        <authorList>
            <person name="Youssar L."/>
            <person name="Wernet V."/>
            <person name="Hensel N."/>
            <person name="Hildebrandt H.-G."/>
            <person name="Fischer R."/>
        </authorList>
    </citation>
    <scope>NUCLEOTIDE SEQUENCE [LARGE SCALE GENOMIC DNA]</scope>
    <source>
        <strain evidence="2 3">CBS H-5679</strain>
    </source>
</reference>
<feature type="region of interest" description="Disordered" evidence="1">
    <location>
        <begin position="130"/>
        <end position="167"/>
    </location>
</feature>
<feature type="region of interest" description="Disordered" evidence="1">
    <location>
        <begin position="179"/>
        <end position="198"/>
    </location>
</feature>
<name>A0A437A1L1_ARTFL</name>
<evidence type="ECO:0000256" key="1">
    <source>
        <dbReference type="SAM" id="MobiDB-lite"/>
    </source>
</evidence>
<dbReference type="Proteomes" id="UP000283090">
    <property type="component" value="Unassembled WGS sequence"/>
</dbReference>
<proteinExistence type="predicted"/>
<dbReference type="OrthoDB" id="5397087at2759"/>
<dbReference type="VEuPathDB" id="FungiDB:DFL_003351"/>
<dbReference type="RefSeq" id="XP_067490561.1">
    <property type="nucleotide sequence ID" value="XM_067632277.1"/>
</dbReference>
<evidence type="ECO:0000313" key="3">
    <source>
        <dbReference type="Proteomes" id="UP000283090"/>
    </source>
</evidence>
<accession>A0A437A1L1</accession>
<feature type="compositionally biased region" description="Low complexity" evidence="1">
    <location>
        <begin position="130"/>
        <end position="140"/>
    </location>
</feature>
<evidence type="ECO:0000313" key="2">
    <source>
        <dbReference type="EMBL" id="RVD85017.1"/>
    </source>
</evidence>
<dbReference type="STRING" id="97331.A0A437A1L1"/>
<protein>
    <submittedName>
        <fullName evidence="2">Uncharacterized protein</fullName>
    </submittedName>
</protein>
<keyword evidence="3" id="KW-1185">Reference proteome</keyword>
<dbReference type="EMBL" id="SAEB01000006">
    <property type="protein sequence ID" value="RVD85017.1"/>
    <property type="molecule type" value="Genomic_DNA"/>
</dbReference>
<comment type="caution">
    <text evidence="2">The sequence shown here is derived from an EMBL/GenBank/DDBJ whole genome shotgun (WGS) entry which is preliminary data.</text>
</comment>
<sequence length="332" mass="36241">MPPTENLTLRMERTHEENQERAYIAASHRTDRSLEARMESARRASEIHKQRTGKFFRITEKAVLAGEVYNDDDYGFPAPYCQLDQQLRADASDPKEFFRRFVDYLSVNANLRRILKSAIEESNNISARNAAEAAAPRRGSTSASSAFQEGPALEGPGPSIQTSPFSPTVFVPPYQGPLLSTAPGSSNPPTPTATVTHSHPQVTMAQSQPPISAQGTQFHMGPLSLGTLPAHCFQGTYLARGQTAPTIRIPQQTSAPFTSAAAAGLPQNPYHSAALTPEQFQALSQTLPSRRCPSDSTVDMVGSPMSDISMRSFEQHRVPQHHQSAADPQNLY</sequence>